<feature type="transmembrane region" description="Helical" evidence="1">
    <location>
        <begin position="175"/>
        <end position="193"/>
    </location>
</feature>
<feature type="transmembrane region" description="Helical" evidence="1">
    <location>
        <begin position="125"/>
        <end position="145"/>
    </location>
</feature>
<reference evidence="2 3" key="1">
    <citation type="journal article" date="2009" name="Stand. Genomic Sci.">
        <title>Complete genome sequence of Kangiella koreensis type strain (SW-125).</title>
        <authorList>
            <person name="Han C."/>
            <person name="Sikorski J."/>
            <person name="Lapidus A."/>
            <person name="Nolan M."/>
            <person name="Glavina Del Rio T."/>
            <person name="Tice H."/>
            <person name="Cheng J.F."/>
            <person name="Lucas S."/>
            <person name="Chen F."/>
            <person name="Copeland A."/>
            <person name="Ivanova N."/>
            <person name="Mavromatis K."/>
            <person name="Ovchinnikova G."/>
            <person name="Pati A."/>
            <person name="Bruce D."/>
            <person name="Goodwin L."/>
            <person name="Pitluck S."/>
            <person name="Chen A."/>
            <person name="Palaniappan K."/>
            <person name="Land M."/>
            <person name="Hauser L."/>
            <person name="Chang Y.J."/>
            <person name="Jeffries C.D."/>
            <person name="Chain P."/>
            <person name="Saunders E."/>
            <person name="Brettin T."/>
            <person name="Goker M."/>
            <person name="Tindall B.J."/>
            <person name="Bristow J."/>
            <person name="Eisen J.A."/>
            <person name="Markowitz V."/>
            <person name="Hugenholtz P."/>
            <person name="Kyrpides N.C."/>
            <person name="Klenk H.P."/>
            <person name="Detter J.C."/>
        </authorList>
    </citation>
    <scope>NUCLEOTIDE SEQUENCE [LARGE SCALE GENOMIC DNA]</scope>
    <source>
        <strain evidence="3">DSM 16069 / KCTC 12182 / SW-125</strain>
    </source>
</reference>
<dbReference type="Proteomes" id="UP000001231">
    <property type="component" value="Chromosome"/>
</dbReference>
<proteinExistence type="predicted"/>
<protein>
    <recommendedName>
        <fullName evidence="4">Membrane protein YjdF</fullName>
    </recommendedName>
</protein>
<organism evidence="2 3">
    <name type="scientific">Kangiella koreensis (strain DSM 16069 / JCM 12317 / KCTC 12182 / SW-125)</name>
    <dbReference type="NCBI Taxonomy" id="523791"/>
    <lineage>
        <taxon>Bacteria</taxon>
        <taxon>Pseudomonadati</taxon>
        <taxon>Pseudomonadota</taxon>
        <taxon>Gammaproteobacteria</taxon>
        <taxon>Kangiellales</taxon>
        <taxon>Kangiellaceae</taxon>
        <taxon>Kangiella</taxon>
    </lineage>
</organism>
<dbReference type="OrthoDB" id="4966203at2"/>
<accession>C7RD27</accession>
<dbReference type="STRING" id="523791.Kkor_1757"/>
<evidence type="ECO:0008006" key="4">
    <source>
        <dbReference type="Google" id="ProtNLM"/>
    </source>
</evidence>
<evidence type="ECO:0000313" key="2">
    <source>
        <dbReference type="EMBL" id="ACV27169.1"/>
    </source>
</evidence>
<dbReference type="RefSeq" id="WP_015780775.1">
    <property type="nucleotide sequence ID" value="NC_013166.1"/>
</dbReference>
<sequence length="223" mass="25836">MQEQIIHKRITIVLQLILIAELILALWSKQWFTAVITTGIITITLAPLFLGKFFDVYIPPIFSLMAIAFIFASLFLGEIRDYYTRFWWWDMALHTTSGFLLGIIGFLMVHVLNETEEIGMHMKPGFVAFFAFLFAVGFGLIWEIFEFAMDSFFGMNMQKPMLGDPSGLTDTMWDLIVDSIGALTIAILGYIYIKKSRKRSFLERWVSSFIHSNPRLFKHRSKH</sequence>
<dbReference type="Pfam" id="PF09997">
    <property type="entry name" value="DUF2238"/>
    <property type="match status" value="1"/>
</dbReference>
<evidence type="ECO:0000256" key="1">
    <source>
        <dbReference type="SAM" id="Phobius"/>
    </source>
</evidence>
<dbReference type="InterPro" id="IPR014509">
    <property type="entry name" value="YjdF-like"/>
</dbReference>
<keyword evidence="1" id="KW-0472">Membrane</keyword>
<dbReference type="InParanoid" id="C7RD27"/>
<feature type="transmembrane region" description="Helical" evidence="1">
    <location>
        <begin position="91"/>
        <end position="113"/>
    </location>
</feature>
<keyword evidence="3" id="KW-1185">Reference proteome</keyword>
<dbReference type="AlphaFoldDB" id="C7RD27"/>
<dbReference type="HOGENOM" id="CLU_070751_3_0_6"/>
<keyword evidence="1" id="KW-1133">Transmembrane helix</keyword>
<dbReference type="eggNOG" id="COG2865">
    <property type="taxonomic scope" value="Bacteria"/>
</dbReference>
<dbReference type="KEGG" id="kko:Kkor_1757"/>
<evidence type="ECO:0000313" key="3">
    <source>
        <dbReference type="Proteomes" id="UP000001231"/>
    </source>
</evidence>
<name>C7RD27_KANKD</name>
<gene>
    <name evidence="2" type="ordered locus">Kkor_1757</name>
</gene>
<keyword evidence="1" id="KW-0812">Transmembrane</keyword>
<feature type="transmembrane region" description="Helical" evidence="1">
    <location>
        <begin position="34"/>
        <end position="54"/>
    </location>
</feature>
<feature type="transmembrane region" description="Helical" evidence="1">
    <location>
        <begin position="61"/>
        <end position="79"/>
    </location>
</feature>
<dbReference type="EMBL" id="CP001707">
    <property type="protein sequence ID" value="ACV27169.1"/>
    <property type="molecule type" value="Genomic_DNA"/>
</dbReference>
<feature type="transmembrane region" description="Helical" evidence="1">
    <location>
        <begin position="12"/>
        <end position="28"/>
    </location>
</feature>